<dbReference type="Proteomes" id="UP000050864">
    <property type="component" value="Unassembled WGS sequence"/>
</dbReference>
<name>A0A0R0C340_9GAMM</name>
<evidence type="ECO:0000313" key="2">
    <source>
        <dbReference type="Proteomes" id="UP000050864"/>
    </source>
</evidence>
<proteinExistence type="predicted"/>
<comment type="caution">
    <text evidence="1">The sequence shown here is derived from an EMBL/GenBank/DDBJ whole genome shotgun (WGS) entry which is preliminary data.</text>
</comment>
<dbReference type="AlphaFoldDB" id="A0A0R0C340"/>
<sequence length="127" mass="13692">MLFDVSGFPLQTTAGLDAIEIAVYVDLEQGGRMVGRPPARDAIDSLKAQLAQIECFGESIDNTHGVFFVNVIFPPIREQKALGTINPIHESLHVKHPSTGAQILPAEAGFSHSLGPSWPHRTPDNAP</sequence>
<gene>
    <name evidence="1" type="ORF">ABB26_08930</name>
</gene>
<dbReference type="PATRIC" id="fig|405444.3.peg.794"/>
<accession>A0A0R0C340</accession>
<reference evidence="1 2" key="1">
    <citation type="submission" date="2015-05" db="EMBL/GenBank/DDBJ databases">
        <title>Genome sequencing and analysis of members of genus Stenotrophomonas.</title>
        <authorList>
            <person name="Patil P.P."/>
            <person name="Midha S."/>
            <person name="Patil P.B."/>
        </authorList>
    </citation>
    <scope>NUCLEOTIDE SEQUENCE [LARGE SCALE GENOMIC DNA]</scope>
    <source>
        <strain evidence="1 2">DSM 18929</strain>
    </source>
</reference>
<dbReference type="EMBL" id="LDJI01000015">
    <property type="protein sequence ID" value="KRG64284.1"/>
    <property type="molecule type" value="Genomic_DNA"/>
</dbReference>
<organism evidence="1 2">
    <name type="scientific">Stenotrophomonas humi</name>
    <dbReference type="NCBI Taxonomy" id="405444"/>
    <lineage>
        <taxon>Bacteria</taxon>
        <taxon>Pseudomonadati</taxon>
        <taxon>Pseudomonadota</taxon>
        <taxon>Gammaproteobacteria</taxon>
        <taxon>Lysobacterales</taxon>
        <taxon>Lysobacteraceae</taxon>
        <taxon>Stenotrophomonas</taxon>
    </lineage>
</organism>
<protein>
    <submittedName>
        <fullName evidence="1">Uncharacterized protein</fullName>
    </submittedName>
</protein>
<keyword evidence="2" id="KW-1185">Reference proteome</keyword>
<evidence type="ECO:0000313" key="1">
    <source>
        <dbReference type="EMBL" id="KRG64284.1"/>
    </source>
</evidence>